<comment type="caution">
    <text evidence="1">The sequence shown here is derived from an EMBL/GenBank/DDBJ whole genome shotgun (WGS) entry which is preliminary data.</text>
</comment>
<evidence type="ECO:0008006" key="3">
    <source>
        <dbReference type="Google" id="ProtNLM"/>
    </source>
</evidence>
<sequence length="57" mass="6318">MSLESSVASARKESKSLRATIPEGIVAYLDLKATDKLEWKMDTIKGKRVAIIRGVKK</sequence>
<reference evidence="1 2" key="1">
    <citation type="submission" date="2014-06" db="EMBL/GenBank/DDBJ databases">
        <authorList>
            <person name="Ngugi D.K."/>
            <person name="Blom J."/>
            <person name="Alam I."/>
            <person name="Rashid M."/>
            <person name="Baalawi W."/>
            <person name="Zhang G."/>
            <person name="Hikmawan T."/>
            <person name="Guan Y."/>
            <person name="Antunes A."/>
            <person name="Siam R."/>
            <person name="El-Dorry H."/>
            <person name="Bajic V."/>
            <person name="Stingl U."/>
        </authorList>
    </citation>
    <scope>NUCLEOTIDE SEQUENCE [LARGE SCALE GENOMIC DNA]</scope>
    <source>
        <strain evidence="1">SCGC AAA799-P11</strain>
    </source>
</reference>
<gene>
    <name evidence="1" type="ORF">AAA799P11_00600</name>
</gene>
<proteinExistence type="predicted"/>
<dbReference type="AlphaFoldDB" id="A0A087S1K7"/>
<organism evidence="1 2">
    <name type="scientific">Marine Group I thaumarchaeote SCGC AAA799-P11</name>
    <dbReference type="NCBI Taxonomy" id="1502295"/>
    <lineage>
        <taxon>Archaea</taxon>
        <taxon>Nitrososphaerota</taxon>
        <taxon>Marine Group I</taxon>
    </lineage>
</organism>
<dbReference type="EMBL" id="JOSZ01000006">
    <property type="protein sequence ID" value="KFM19611.1"/>
    <property type="molecule type" value="Genomic_DNA"/>
</dbReference>
<evidence type="ECO:0000313" key="1">
    <source>
        <dbReference type="EMBL" id="KFM19611.1"/>
    </source>
</evidence>
<evidence type="ECO:0000313" key="2">
    <source>
        <dbReference type="Proteomes" id="UP000029387"/>
    </source>
</evidence>
<protein>
    <recommendedName>
        <fullName evidence="3">AbrB family transcriptional regulator protein</fullName>
    </recommendedName>
</protein>
<accession>A0A087S1K7</accession>
<name>A0A087S1K7_9ARCH</name>
<keyword evidence="2" id="KW-1185">Reference proteome</keyword>
<dbReference type="Proteomes" id="UP000029387">
    <property type="component" value="Unassembled WGS sequence"/>
</dbReference>